<proteinExistence type="predicted"/>
<feature type="region of interest" description="Disordered" evidence="1">
    <location>
        <begin position="39"/>
        <end position="69"/>
    </location>
</feature>
<accession>A0A1B7X911</accession>
<evidence type="ECO:0000313" key="2">
    <source>
        <dbReference type="EMBL" id="OBQ45871.1"/>
    </source>
</evidence>
<dbReference type="Proteomes" id="UP000091979">
    <property type="component" value="Unassembled WGS sequence"/>
</dbReference>
<dbReference type="EMBL" id="JXMS01000037">
    <property type="protein sequence ID" value="OBQ45871.1"/>
    <property type="molecule type" value="Genomic_DNA"/>
</dbReference>
<keyword evidence="3" id="KW-1185">Reference proteome</keyword>
<reference evidence="2 3" key="1">
    <citation type="submission" date="2015-01" db="EMBL/GenBank/DDBJ databases">
        <title>Desulfovibrio sp. JC271 draft genome sequence.</title>
        <authorList>
            <person name="Shivani Y."/>
            <person name="Subhash Y."/>
            <person name="Sasikala C."/>
            <person name="Ramana C.V."/>
        </authorList>
    </citation>
    <scope>NUCLEOTIDE SEQUENCE [LARGE SCALE GENOMIC DNA]</scope>
    <source>
        <strain evidence="2 3">JC271</strain>
    </source>
</reference>
<gene>
    <name evidence="2" type="ORF">SP90_15695</name>
</gene>
<evidence type="ECO:0000313" key="3">
    <source>
        <dbReference type="Proteomes" id="UP000091979"/>
    </source>
</evidence>
<comment type="caution">
    <text evidence="2">The sequence shown here is derived from an EMBL/GenBank/DDBJ whole genome shotgun (WGS) entry which is preliminary data.</text>
</comment>
<sequence length="69" mass="7837">MPIRFSERTDCLHPYVFFASVASVREMVDRVKLYPARAGGCTSHGQKEKSMMKNGARNSFSLKKEKGRL</sequence>
<dbReference type="PATRIC" id="fig|1560234.3.peg.2436"/>
<name>A0A1B7X911_9BACT</name>
<dbReference type="AlphaFoldDB" id="A0A1B7X911"/>
<organism evidence="2 3">
    <name type="scientific">Halodesulfovibrio spirochaetisodalis</name>
    <dbReference type="NCBI Taxonomy" id="1560234"/>
    <lineage>
        <taxon>Bacteria</taxon>
        <taxon>Pseudomonadati</taxon>
        <taxon>Thermodesulfobacteriota</taxon>
        <taxon>Desulfovibrionia</taxon>
        <taxon>Desulfovibrionales</taxon>
        <taxon>Desulfovibrionaceae</taxon>
        <taxon>Halodesulfovibrio</taxon>
    </lineage>
</organism>
<protein>
    <submittedName>
        <fullName evidence="2">Uncharacterized protein</fullName>
    </submittedName>
</protein>
<evidence type="ECO:0000256" key="1">
    <source>
        <dbReference type="SAM" id="MobiDB-lite"/>
    </source>
</evidence>